<dbReference type="OrthoDB" id="9793162at2"/>
<dbReference type="GO" id="GO:0004527">
    <property type="term" value="F:exonuclease activity"/>
    <property type="evidence" value="ECO:0007669"/>
    <property type="project" value="UniProtKB-KW"/>
</dbReference>
<dbReference type="InterPro" id="IPR036691">
    <property type="entry name" value="Endo/exonu/phosph_ase_sf"/>
</dbReference>
<dbReference type="AlphaFoldDB" id="A0A4Q7NBL3"/>
<dbReference type="Pfam" id="PF03372">
    <property type="entry name" value="Exo_endo_phos"/>
    <property type="match status" value="1"/>
</dbReference>
<dbReference type="InterPro" id="IPR005135">
    <property type="entry name" value="Endo/exonuclease/phosphatase"/>
</dbReference>
<organism evidence="2 3">
    <name type="scientific">Pigmentiphaga kullae</name>
    <dbReference type="NCBI Taxonomy" id="151784"/>
    <lineage>
        <taxon>Bacteria</taxon>
        <taxon>Pseudomonadati</taxon>
        <taxon>Pseudomonadota</taxon>
        <taxon>Betaproteobacteria</taxon>
        <taxon>Burkholderiales</taxon>
        <taxon>Alcaligenaceae</taxon>
        <taxon>Pigmentiphaga</taxon>
    </lineage>
</organism>
<dbReference type="Proteomes" id="UP000292445">
    <property type="component" value="Unassembled WGS sequence"/>
</dbReference>
<dbReference type="InterPro" id="IPR051916">
    <property type="entry name" value="GPI-anchor_lipid_remodeler"/>
</dbReference>
<gene>
    <name evidence="2" type="ORF">EV675_2898</name>
</gene>
<reference evidence="2 3" key="1">
    <citation type="submission" date="2019-02" db="EMBL/GenBank/DDBJ databases">
        <title>Genomic Encyclopedia of Type Strains, Phase IV (KMG-IV): sequencing the most valuable type-strain genomes for metagenomic binning, comparative biology and taxonomic classification.</title>
        <authorList>
            <person name="Goeker M."/>
        </authorList>
    </citation>
    <scope>NUCLEOTIDE SEQUENCE [LARGE SCALE GENOMIC DNA]</scope>
    <source>
        <strain evidence="2 3">K24</strain>
    </source>
</reference>
<keyword evidence="3" id="KW-1185">Reference proteome</keyword>
<name>A0A4Q7NBL3_9BURK</name>
<evidence type="ECO:0000259" key="1">
    <source>
        <dbReference type="Pfam" id="PF03372"/>
    </source>
</evidence>
<evidence type="ECO:0000313" key="2">
    <source>
        <dbReference type="EMBL" id="RZS80299.1"/>
    </source>
</evidence>
<sequence>MNTEIDGKRQGGPGGLTFRVLTVNVHKGFNFFNRRFILHDLREAVRSVAADMVFLQEVLGTHARHSLRFADWPATPQYEFLADTIWTDFAYGRNAVYPDGHHGNAVLSKFPIVRYENRDVSIGGPERRGLLHCVVRAPGTGGDIHAICVHLGLQERHRVRQLQLLCHLVEKEIPADAPLVVAGDFNDWRRRAGRVLDGCAGLREVHAHANGRLVRTFPAWCPVLPLDRIYVRGARDHWPMRLGRRPWTSLSDHAPLAAEIAL</sequence>
<dbReference type="GO" id="GO:0004519">
    <property type="term" value="F:endonuclease activity"/>
    <property type="evidence" value="ECO:0007669"/>
    <property type="project" value="UniProtKB-KW"/>
</dbReference>
<evidence type="ECO:0000313" key="3">
    <source>
        <dbReference type="Proteomes" id="UP000292445"/>
    </source>
</evidence>
<dbReference type="Gene3D" id="3.60.10.10">
    <property type="entry name" value="Endonuclease/exonuclease/phosphatase"/>
    <property type="match status" value="1"/>
</dbReference>
<keyword evidence="2" id="KW-0540">Nuclease</keyword>
<dbReference type="GO" id="GO:0006506">
    <property type="term" value="P:GPI anchor biosynthetic process"/>
    <property type="evidence" value="ECO:0007669"/>
    <property type="project" value="TreeGrafter"/>
</dbReference>
<dbReference type="EMBL" id="SGXC01000002">
    <property type="protein sequence ID" value="RZS80299.1"/>
    <property type="molecule type" value="Genomic_DNA"/>
</dbReference>
<keyword evidence="2" id="KW-0269">Exonuclease</keyword>
<feature type="domain" description="Endonuclease/exonuclease/phosphatase" evidence="1">
    <location>
        <begin position="24"/>
        <end position="253"/>
    </location>
</feature>
<dbReference type="GO" id="GO:0016020">
    <property type="term" value="C:membrane"/>
    <property type="evidence" value="ECO:0007669"/>
    <property type="project" value="GOC"/>
</dbReference>
<dbReference type="PANTHER" id="PTHR14859">
    <property type="entry name" value="CALCOFLUOR WHITE HYPERSENSITIVE PROTEIN PRECURSOR"/>
    <property type="match status" value="1"/>
</dbReference>
<protein>
    <submittedName>
        <fullName evidence="2">Endonuclease/exonuclease/phosphatase family metal-dependent hydrolase</fullName>
    </submittedName>
</protein>
<comment type="caution">
    <text evidence="2">The sequence shown here is derived from an EMBL/GenBank/DDBJ whole genome shotgun (WGS) entry which is preliminary data.</text>
</comment>
<accession>A0A4Q7NBL3</accession>
<proteinExistence type="predicted"/>
<keyword evidence="2" id="KW-0378">Hydrolase</keyword>
<dbReference type="PANTHER" id="PTHR14859:SF1">
    <property type="entry name" value="PGAP2-INTERACTING PROTEIN"/>
    <property type="match status" value="1"/>
</dbReference>
<dbReference type="RefSeq" id="WP_130358078.1">
    <property type="nucleotide sequence ID" value="NZ_SGXC01000002.1"/>
</dbReference>
<keyword evidence="2" id="KW-0255">Endonuclease</keyword>
<dbReference type="SUPFAM" id="SSF56219">
    <property type="entry name" value="DNase I-like"/>
    <property type="match status" value="1"/>
</dbReference>